<evidence type="ECO:0000313" key="2">
    <source>
        <dbReference type="EMBL" id="MCL2916083.1"/>
    </source>
</evidence>
<reference evidence="2 3" key="1">
    <citation type="submission" date="2022-01" db="EMBL/GenBank/DDBJ databases">
        <title>Whole genome-based taxonomy of the Shewanellaceae.</title>
        <authorList>
            <person name="Martin-Rodriguez A.J."/>
        </authorList>
    </citation>
    <scope>NUCLEOTIDE SEQUENCE [LARGE SCALE GENOMIC DNA]</scope>
    <source>
        <strain evidence="2 3">DSM 21332</strain>
    </source>
</reference>
<sequence>MKPNTPSFARYIFLIVAIAVVIWLLLTDTRKDSRETLLMEYQQLFQASYDAVVLEAKIKDRDLGQATVKIDGIKVNLLNGYPTPRSMLSLLGLPDCSIKQSDVAVCITQLNDQLELSVSGKGTDTRIILYPAGMDPAQWWQACMLIYYRPQSPTHSEFKKTPHYQSQLYIDKCQ</sequence>
<dbReference type="EMBL" id="JAKIKT010000010">
    <property type="protein sequence ID" value="MCL2916083.1"/>
    <property type="molecule type" value="Genomic_DNA"/>
</dbReference>
<keyword evidence="3" id="KW-1185">Reference proteome</keyword>
<keyword evidence="1" id="KW-0812">Transmembrane</keyword>
<gene>
    <name evidence="2" type="ORF">L2725_20280</name>
</gene>
<proteinExistence type="predicted"/>
<keyword evidence="1" id="KW-1133">Transmembrane helix</keyword>
<keyword evidence="1" id="KW-0472">Membrane</keyword>
<name>A0ABT0NCB0_9GAMM</name>
<organism evidence="2 3">
    <name type="scientific">Shewanella corallii</name>
    <dbReference type="NCBI Taxonomy" id="560080"/>
    <lineage>
        <taxon>Bacteria</taxon>
        <taxon>Pseudomonadati</taxon>
        <taxon>Pseudomonadota</taxon>
        <taxon>Gammaproteobacteria</taxon>
        <taxon>Alteromonadales</taxon>
        <taxon>Shewanellaceae</taxon>
        <taxon>Shewanella</taxon>
    </lineage>
</organism>
<dbReference type="Proteomes" id="UP001202831">
    <property type="component" value="Unassembled WGS sequence"/>
</dbReference>
<comment type="caution">
    <text evidence="2">The sequence shown here is derived from an EMBL/GenBank/DDBJ whole genome shotgun (WGS) entry which is preliminary data.</text>
</comment>
<accession>A0ABT0NCB0</accession>
<protein>
    <submittedName>
        <fullName evidence="2">Uncharacterized protein</fullName>
    </submittedName>
</protein>
<evidence type="ECO:0000256" key="1">
    <source>
        <dbReference type="SAM" id="Phobius"/>
    </source>
</evidence>
<dbReference type="RefSeq" id="WP_249250641.1">
    <property type="nucleotide sequence ID" value="NZ_JAKIKT010000010.1"/>
</dbReference>
<feature type="transmembrane region" description="Helical" evidence="1">
    <location>
        <begin position="6"/>
        <end position="26"/>
    </location>
</feature>
<evidence type="ECO:0000313" key="3">
    <source>
        <dbReference type="Proteomes" id="UP001202831"/>
    </source>
</evidence>